<dbReference type="CDD" id="cd00268">
    <property type="entry name" value="DEADc"/>
    <property type="match status" value="1"/>
</dbReference>
<proteinExistence type="inferred from homology"/>
<accession>A0ABW9XRM4</accession>
<evidence type="ECO:0000256" key="7">
    <source>
        <dbReference type="SAM" id="MobiDB-lite"/>
    </source>
</evidence>
<dbReference type="CDD" id="cd18787">
    <property type="entry name" value="SF2_C_DEAD"/>
    <property type="match status" value="1"/>
</dbReference>
<feature type="compositionally biased region" description="Gly residues" evidence="7">
    <location>
        <begin position="486"/>
        <end position="500"/>
    </location>
</feature>
<feature type="compositionally biased region" description="Low complexity" evidence="7">
    <location>
        <begin position="433"/>
        <end position="443"/>
    </location>
</feature>
<dbReference type="InterPro" id="IPR011545">
    <property type="entry name" value="DEAD/DEAH_box_helicase_dom"/>
</dbReference>
<feature type="compositionally biased region" description="Gly residues" evidence="7">
    <location>
        <begin position="514"/>
        <end position="528"/>
    </location>
</feature>
<dbReference type="PROSITE" id="PS51194">
    <property type="entry name" value="HELICASE_CTER"/>
    <property type="match status" value="1"/>
</dbReference>
<dbReference type="SMART" id="SM00490">
    <property type="entry name" value="HELICc"/>
    <property type="match status" value="1"/>
</dbReference>
<feature type="domain" description="DEAD-box RNA helicase Q" evidence="10">
    <location>
        <begin position="2"/>
        <end position="30"/>
    </location>
</feature>
<keyword evidence="3 11" id="KW-0347">Helicase</keyword>
<comment type="similarity">
    <text evidence="5">Belongs to the DEAD box helicase family.</text>
</comment>
<dbReference type="Proteomes" id="UP000665561">
    <property type="component" value="Unassembled WGS sequence"/>
</dbReference>
<feature type="compositionally biased region" description="Gly residues" evidence="7">
    <location>
        <begin position="544"/>
        <end position="556"/>
    </location>
</feature>
<dbReference type="PROSITE" id="PS51195">
    <property type="entry name" value="Q_MOTIF"/>
    <property type="match status" value="1"/>
</dbReference>
<evidence type="ECO:0000313" key="12">
    <source>
        <dbReference type="Proteomes" id="UP000665561"/>
    </source>
</evidence>
<feature type="compositionally biased region" description="Gly residues" evidence="7">
    <location>
        <begin position="402"/>
        <end position="432"/>
    </location>
</feature>
<keyword evidence="1" id="KW-0547">Nucleotide-binding</keyword>
<dbReference type="InterPro" id="IPR001650">
    <property type="entry name" value="Helicase_C-like"/>
</dbReference>
<dbReference type="InterPro" id="IPR014014">
    <property type="entry name" value="RNA_helicase_DEAD_Q_motif"/>
</dbReference>
<dbReference type="PANTHER" id="PTHR47959:SF13">
    <property type="entry name" value="ATP-DEPENDENT RNA HELICASE RHLE"/>
    <property type="match status" value="1"/>
</dbReference>
<dbReference type="InterPro" id="IPR044742">
    <property type="entry name" value="DEAD/DEAH_RhlB"/>
</dbReference>
<feature type="domain" description="Helicase ATP-binding" evidence="8">
    <location>
        <begin position="33"/>
        <end position="204"/>
    </location>
</feature>
<protein>
    <submittedName>
        <fullName evidence="11">DEAD/DEAH box helicase</fullName>
    </submittedName>
</protein>
<dbReference type="EMBL" id="JAAAMV010000011">
    <property type="protein sequence ID" value="NBD25306.1"/>
    <property type="molecule type" value="Genomic_DNA"/>
</dbReference>
<keyword evidence="2" id="KW-0378">Hydrolase</keyword>
<evidence type="ECO:0000256" key="2">
    <source>
        <dbReference type="ARBA" id="ARBA00022801"/>
    </source>
</evidence>
<dbReference type="GO" id="GO:0004386">
    <property type="term" value="F:helicase activity"/>
    <property type="evidence" value="ECO:0007669"/>
    <property type="project" value="UniProtKB-KW"/>
</dbReference>
<dbReference type="InterPro" id="IPR050079">
    <property type="entry name" value="DEAD_box_RNA_helicase"/>
</dbReference>
<gene>
    <name evidence="11" type="ORF">GT019_15590</name>
</gene>
<dbReference type="InterPro" id="IPR027417">
    <property type="entry name" value="P-loop_NTPase"/>
</dbReference>
<keyword evidence="12" id="KW-1185">Reference proteome</keyword>
<evidence type="ECO:0000313" key="11">
    <source>
        <dbReference type="EMBL" id="NBD25306.1"/>
    </source>
</evidence>
<feature type="compositionally biased region" description="Low complexity" evidence="7">
    <location>
        <begin position="585"/>
        <end position="599"/>
    </location>
</feature>
<feature type="compositionally biased region" description="Gly residues" evidence="7">
    <location>
        <begin position="656"/>
        <end position="674"/>
    </location>
</feature>
<dbReference type="PANTHER" id="PTHR47959">
    <property type="entry name" value="ATP-DEPENDENT RNA HELICASE RHLE-RELATED"/>
    <property type="match status" value="1"/>
</dbReference>
<name>A0ABW9XRM4_9BACL</name>
<dbReference type="Pfam" id="PF00271">
    <property type="entry name" value="Helicase_C"/>
    <property type="match status" value="1"/>
</dbReference>
<evidence type="ECO:0000259" key="10">
    <source>
        <dbReference type="PROSITE" id="PS51195"/>
    </source>
</evidence>
<evidence type="ECO:0000256" key="3">
    <source>
        <dbReference type="ARBA" id="ARBA00022806"/>
    </source>
</evidence>
<evidence type="ECO:0000259" key="9">
    <source>
        <dbReference type="PROSITE" id="PS51194"/>
    </source>
</evidence>
<evidence type="ECO:0000259" key="8">
    <source>
        <dbReference type="PROSITE" id="PS51192"/>
    </source>
</evidence>
<dbReference type="Gene3D" id="3.40.50.300">
    <property type="entry name" value="P-loop containing nucleotide triphosphate hydrolases"/>
    <property type="match status" value="2"/>
</dbReference>
<dbReference type="SMART" id="SM00487">
    <property type="entry name" value="DEXDc"/>
    <property type="match status" value="1"/>
</dbReference>
<dbReference type="PROSITE" id="PS51192">
    <property type="entry name" value="HELICASE_ATP_BIND_1"/>
    <property type="match status" value="1"/>
</dbReference>
<feature type="short sequence motif" description="Q motif" evidence="6">
    <location>
        <begin position="2"/>
        <end position="30"/>
    </location>
</feature>
<feature type="compositionally biased region" description="Gly residues" evidence="7">
    <location>
        <begin position="570"/>
        <end position="584"/>
    </location>
</feature>
<feature type="domain" description="Helicase C-terminal" evidence="9">
    <location>
        <begin position="231"/>
        <end position="381"/>
    </location>
</feature>
<evidence type="ECO:0000256" key="1">
    <source>
        <dbReference type="ARBA" id="ARBA00022741"/>
    </source>
</evidence>
<dbReference type="SUPFAM" id="SSF52540">
    <property type="entry name" value="P-loop containing nucleoside triphosphate hydrolases"/>
    <property type="match status" value="1"/>
</dbReference>
<reference evidence="11 12" key="1">
    <citation type="submission" date="2020-01" db="EMBL/GenBank/DDBJ databases">
        <title>Paenibacillus soybeanensis sp. nov. isolated from the nodules of soybean (Glycine max(L.) Merr).</title>
        <authorList>
            <person name="Wang H."/>
        </authorList>
    </citation>
    <scope>NUCLEOTIDE SEQUENCE [LARGE SCALE GENOMIC DNA]</scope>
    <source>
        <strain evidence="11 12">T1</strain>
    </source>
</reference>
<feature type="compositionally biased region" description="Low complexity" evidence="7">
    <location>
        <begin position="638"/>
        <end position="655"/>
    </location>
</feature>
<feature type="compositionally biased region" description="Low complexity" evidence="7">
    <location>
        <begin position="452"/>
        <end position="476"/>
    </location>
</feature>
<dbReference type="RefSeq" id="WP_161744110.1">
    <property type="nucleotide sequence ID" value="NZ_JAAAMV010000011.1"/>
</dbReference>
<evidence type="ECO:0000256" key="6">
    <source>
        <dbReference type="PROSITE-ProRule" id="PRU00552"/>
    </source>
</evidence>
<sequence>MASFEQLGIAKERAESLRNEGITEATPIQEGAIPVIMQGSDVICQAQTGTGKTLAFLLPMLEKTRADRDNVQGLILTPTRELALQITTELKNRLADKEEFSVLAVYGGQDVESQLRKLKRGVHLVVATPGRLLDHIRRGTIALGAVKMLVLDEADQMLHMGFLTEVEEILTQMPYRKQTMLFSATMPSGVRSLAARFMIEPKDITVRAPQVTVKGIRQLSVEVDAKNKQEQLKRLLEEHNPYLGVIFCRTKKRASALNEYLQENGFNSDELHGDLSQAKREQVMKRFRDAKLHLLVATDVAARGLDVEGVTHVFNYDIPENAESYIHRIGRTGRAGESGLAITLVSPHDRLELAAIERGIQMSIPREGRAGGAPARATRESGGRTDTDRPSGGRGAGRRGATSGGGFGRGAQGGRSGQAGRGGRTAAGGGRAAGAYAAAAKRGSGTDEPQWGAGRADAPRGGRTRYSTPAGEAAGEARGRGASGSARGGAGREAGYGARSGGSEARGRGASGSARGGAGREAGYGARSGGDEARGRGASASARGGAGREAGYGARSGGSEARGRGASGSARGGAGREAGYGARSGGSEARGRGASAPARGGAGRAGAPQFPGSGDKSRGGAGQGAEYGARGGGETRGRGASAPRSGGSGRSASGGRSSGGFKGGRPGGKQGAGGRPQRSRTR</sequence>
<feature type="compositionally biased region" description="Gly residues" evidence="7">
    <location>
        <begin position="619"/>
        <end position="634"/>
    </location>
</feature>
<dbReference type="InterPro" id="IPR014001">
    <property type="entry name" value="Helicase_ATP-bd"/>
</dbReference>
<organism evidence="11 12">
    <name type="scientific">Paenibacillus glycinis</name>
    <dbReference type="NCBI Taxonomy" id="2697035"/>
    <lineage>
        <taxon>Bacteria</taxon>
        <taxon>Bacillati</taxon>
        <taxon>Bacillota</taxon>
        <taxon>Bacilli</taxon>
        <taxon>Bacillales</taxon>
        <taxon>Paenibacillaceae</taxon>
        <taxon>Paenibacillus</taxon>
    </lineage>
</organism>
<dbReference type="Pfam" id="PF00270">
    <property type="entry name" value="DEAD"/>
    <property type="match status" value="1"/>
</dbReference>
<evidence type="ECO:0000256" key="5">
    <source>
        <dbReference type="ARBA" id="ARBA00038437"/>
    </source>
</evidence>
<feature type="region of interest" description="Disordered" evidence="7">
    <location>
        <begin position="364"/>
        <end position="682"/>
    </location>
</feature>
<feature type="compositionally biased region" description="Basic and acidic residues" evidence="7">
    <location>
        <begin position="377"/>
        <end position="391"/>
    </location>
</feature>
<keyword evidence="4" id="KW-0067">ATP-binding</keyword>
<evidence type="ECO:0000256" key="4">
    <source>
        <dbReference type="ARBA" id="ARBA00022840"/>
    </source>
</evidence>
<comment type="caution">
    <text evidence="11">The sequence shown here is derived from an EMBL/GenBank/DDBJ whole genome shotgun (WGS) entry which is preliminary data.</text>
</comment>